<evidence type="ECO:0000256" key="4">
    <source>
        <dbReference type="ARBA" id="ARBA00022540"/>
    </source>
</evidence>
<proteinExistence type="inferred from homology"/>
<evidence type="ECO:0000256" key="9">
    <source>
        <dbReference type="ARBA" id="ARBA00046432"/>
    </source>
</evidence>
<feature type="region of interest" description="Disordered" evidence="10">
    <location>
        <begin position="308"/>
        <end position="337"/>
    </location>
</feature>
<dbReference type="CDD" id="cd04652">
    <property type="entry name" value="LbH_eIF2B_gamma_C"/>
    <property type="match status" value="1"/>
</dbReference>
<evidence type="ECO:0000256" key="3">
    <source>
        <dbReference type="ARBA" id="ARBA00022490"/>
    </source>
</evidence>
<dbReference type="Gene3D" id="3.90.550.10">
    <property type="entry name" value="Spore Coat Polysaccharide Biosynthesis Protein SpsA, Chain A"/>
    <property type="match status" value="1"/>
</dbReference>
<comment type="function">
    <text evidence="8">Acts as a component of the translation initiation factor 2B (eIF2B) complex, which catalyzes the exchange of GDP for GTP on the eukaryotic initiation factor 2 (eIF2) complex gamma subunit. Its guanine nucleotide exchange factor activity is repressed when bound to eIF2 complex phosphorylated on the alpha subunit, thereby limiting the amount of methionyl-initiator methionine tRNA available to the ribosome and consequently global translation is repressed.</text>
</comment>
<dbReference type="InterPro" id="IPR056764">
    <property type="entry name" value="LbH_EIF2B3/5"/>
</dbReference>
<dbReference type="SUPFAM" id="SSF53448">
    <property type="entry name" value="Nucleotide-diphospho-sugar transferases"/>
    <property type="match status" value="1"/>
</dbReference>
<keyword evidence="3" id="KW-0963">Cytoplasm</keyword>
<dbReference type="PANTHER" id="PTHR45989">
    <property type="entry name" value="TRANSLATION INITIATION FACTOR EIF-2B SUBUNIT GAMMA"/>
    <property type="match status" value="1"/>
</dbReference>
<dbReference type="GO" id="GO:0016746">
    <property type="term" value="F:acyltransferase activity"/>
    <property type="evidence" value="ECO:0007669"/>
    <property type="project" value="UniProtKB-KW"/>
</dbReference>
<evidence type="ECO:0000256" key="8">
    <source>
        <dbReference type="ARBA" id="ARBA00045373"/>
    </source>
</evidence>
<evidence type="ECO:0000259" key="12">
    <source>
        <dbReference type="Pfam" id="PF25084"/>
    </source>
</evidence>
<dbReference type="GO" id="GO:0005829">
    <property type="term" value="C:cytosol"/>
    <property type="evidence" value="ECO:0007669"/>
    <property type="project" value="UniProtKB-SubCell"/>
</dbReference>
<dbReference type="GO" id="GO:0005851">
    <property type="term" value="C:eukaryotic translation initiation factor 2B complex"/>
    <property type="evidence" value="ECO:0007669"/>
    <property type="project" value="TreeGrafter"/>
</dbReference>
<dbReference type="GeneID" id="63828167"/>
<keyword evidence="5" id="KW-0648">Protein biosynthesis</keyword>
<dbReference type="InterPro" id="IPR029044">
    <property type="entry name" value="Nucleotide-diphossugar_trans"/>
</dbReference>
<feature type="domain" description="Nucleotidyl transferase" evidence="11">
    <location>
        <begin position="17"/>
        <end position="153"/>
    </location>
</feature>
<organism evidence="13 14">
    <name type="scientific">Laetiporus sulphureus 93-53</name>
    <dbReference type="NCBI Taxonomy" id="1314785"/>
    <lineage>
        <taxon>Eukaryota</taxon>
        <taxon>Fungi</taxon>
        <taxon>Dikarya</taxon>
        <taxon>Basidiomycota</taxon>
        <taxon>Agaricomycotina</taxon>
        <taxon>Agaricomycetes</taxon>
        <taxon>Polyporales</taxon>
        <taxon>Laetiporus</taxon>
    </lineage>
</organism>
<dbReference type="Pfam" id="PF00483">
    <property type="entry name" value="NTP_transferase"/>
    <property type="match status" value="1"/>
</dbReference>
<feature type="compositionally biased region" description="Acidic residues" evidence="10">
    <location>
        <begin position="500"/>
        <end position="518"/>
    </location>
</feature>
<dbReference type="Proteomes" id="UP000076871">
    <property type="component" value="Unassembled WGS sequence"/>
</dbReference>
<evidence type="ECO:0000256" key="5">
    <source>
        <dbReference type="ARBA" id="ARBA00022917"/>
    </source>
</evidence>
<evidence type="ECO:0000256" key="10">
    <source>
        <dbReference type="SAM" id="MobiDB-lite"/>
    </source>
</evidence>
<evidence type="ECO:0000313" key="13">
    <source>
        <dbReference type="EMBL" id="KZT11063.1"/>
    </source>
</evidence>
<dbReference type="OrthoDB" id="1733332at2759"/>
<keyword evidence="4" id="KW-0396">Initiation factor</keyword>
<evidence type="ECO:0000256" key="1">
    <source>
        <dbReference type="ARBA" id="ARBA00004514"/>
    </source>
</evidence>
<dbReference type="Pfam" id="PF25084">
    <property type="entry name" value="LbH_EIF2B"/>
    <property type="match status" value="1"/>
</dbReference>
<dbReference type="InterPro" id="IPR051960">
    <property type="entry name" value="eIF2B_gamma"/>
</dbReference>
<dbReference type="GO" id="GO:0003743">
    <property type="term" value="F:translation initiation factor activity"/>
    <property type="evidence" value="ECO:0007669"/>
    <property type="project" value="UniProtKB-KW"/>
</dbReference>
<comment type="similarity">
    <text evidence="2">Belongs to the eIF-2B gamma/epsilon subunits family.</text>
</comment>
<evidence type="ECO:0000313" key="14">
    <source>
        <dbReference type="Proteomes" id="UP000076871"/>
    </source>
</evidence>
<dbReference type="STRING" id="1314785.A0A165H029"/>
<dbReference type="PANTHER" id="PTHR45989:SF1">
    <property type="entry name" value="TRANSLATION INITIATION FACTOR EIF-2B SUBUNIT GAMMA"/>
    <property type="match status" value="1"/>
</dbReference>
<keyword evidence="13" id="KW-0012">Acyltransferase</keyword>
<dbReference type="AlphaFoldDB" id="A0A165H029"/>
<evidence type="ECO:0000259" key="11">
    <source>
        <dbReference type="Pfam" id="PF00483"/>
    </source>
</evidence>
<comment type="subunit">
    <text evidence="9">Component of the translation initiation factor 2B (eIF2B) complex which is a heterodecamer of two sets of five different subunits: alpha, beta, gamma, delta and epsilon. Subunits alpha, beta and delta comprise a regulatory subcomplex and subunits epsilon and gamma comprise a catalytic subcomplex. Within the complex, the hexameric regulatory complex resides at the center, with the two heterodimeric catalytic subcomplexes bound on opposite sides.</text>
</comment>
<protein>
    <recommendedName>
        <fullName evidence="6">Translation initiation factor eIF2B subunit gamma</fullName>
    </recommendedName>
    <alternativeName>
        <fullName evidence="7">eIF2B GDP-GTP exchange factor subunit gamma</fullName>
    </alternativeName>
</protein>
<comment type="subcellular location">
    <subcellularLocation>
        <location evidence="1">Cytoplasm</location>
        <location evidence="1">Cytosol</location>
    </subcellularLocation>
</comment>
<dbReference type="InterPro" id="IPR005835">
    <property type="entry name" value="NTP_transferase_dom"/>
</dbReference>
<feature type="region of interest" description="Disordered" evidence="10">
    <location>
        <begin position="491"/>
        <end position="518"/>
    </location>
</feature>
<name>A0A165H029_9APHY</name>
<dbReference type="GO" id="GO:0002183">
    <property type="term" value="P:cytoplasmic translational initiation"/>
    <property type="evidence" value="ECO:0007669"/>
    <property type="project" value="TreeGrafter"/>
</dbReference>
<feature type="domain" description="EIF2B subunit epsilon/gamma LbH" evidence="12">
    <location>
        <begin position="392"/>
        <end position="473"/>
    </location>
</feature>
<evidence type="ECO:0000256" key="7">
    <source>
        <dbReference type="ARBA" id="ARBA00044229"/>
    </source>
</evidence>
<dbReference type="Gene3D" id="2.160.10.10">
    <property type="entry name" value="Hexapeptide repeat proteins"/>
    <property type="match status" value="1"/>
</dbReference>
<accession>A0A165H029</accession>
<evidence type="ECO:0000256" key="6">
    <source>
        <dbReference type="ARBA" id="ARBA00044196"/>
    </source>
</evidence>
<reference evidence="13 14" key="1">
    <citation type="journal article" date="2016" name="Mol. Biol. Evol.">
        <title>Comparative Genomics of Early-Diverging Mushroom-Forming Fungi Provides Insights into the Origins of Lignocellulose Decay Capabilities.</title>
        <authorList>
            <person name="Nagy L.G."/>
            <person name="Riley R."/>
            <person name="Tritt A."/>
            <person name="Adam C."/>
            <person name="Daum C."/>
            <person name="Floudas D."/>
            <person name="Sun H."/>
            <person name="Yadav J.S."/>
            <person name="Pangilinan J."/>
            <person name="Larsson K.H."/>
            <person name="Matsuura K."/>
            <person name="Barry K."/>
            <person name="Labutti K."/>
            <person name="Kuo R."/>
            <person name="Ohm R.A."/>
            <person name="Bhattacharya S.S."/>
            <person name="Shirouzu T."/>
            <person name="Yoshinaga Y."/>
            <person name="Martin F.M."/>
            <person name="Grigoriev I.V."/>
            <person name="Hibbett D.S."/>
        </authorList>
    </citation>
    <scope>NUCLEOTIDE SEQUENCE [LARGE SCALE GENOMIC DNA]</scope>
    <source>
        <strain evidence="13 14">93-53</strain>
    </source>
</reference>
<sequence length="518" mass="57627">MDFDETSTKLIPQEFLAVVLAGFGNELLPLTGNYGDEPSPKALLPIANKPMLEYPLVWIEQSVIRDVLLICPTAHRSALSNYVQSDASSAFPSLRIDLQTYDETQESSVGTCTILRHFSHRIQQDFVLLPCDFVSPPSFSLSKILNKFRTESTYDGAIATACFFESRKSEKGSTTEEWGVLPSAVPVVRDDRSGTLLYVDSPDDLDTNGEELELRMSLLSRYPRARLSANLEDSHVYVCRRQVLDALNEKPQFDSIREEFIPWLCKPQYQRVKRVKYGHILSPNANALTQALALKHSTLYTQKHGSHLQSEDFLRSPASDGQTEEHSRSILQAEGEDEDENLASLRIGLVVQRADAGYAARANNLQTYLELNRHFLSQTTYALPTDQESRSLIDHKAQISSDSMIGHSTRVEERTNIKKSMIGQHCIIGKMVKIVGCVIQDHCVIADGAKLDGCILGKGTKVGEKAELSRCVTQCGYEVSAGDSIRNEKLDITDWTAPLSDEEESDDGNGDTQSDDSD</sequence>
<dbReference type="InParanoid" id="A0A165H029"/>
<dbReference type="CDD" id="cd04198">
    <property type="entry name" value="eIF-2B_gamma_N"/>
    <property type="match status" value="1"/>
</dbReference>
<dbReference type="FunCoup" id="A0A165H029">
    <property type="interactions" value="388"/>
</dbReference>
<keyword evidence="13" id="KW-0808">Transferase</keyword>
<dbReference type="GO" id="GO:0005085">
    <property type="term" value="F:guanyl-nucleotide exchange factor activity"/>
    <property type="evidence" value="ECO:0007669"/>
    <property type="project" value="TreeGrafter"/>
</dbReference>
<keyword evidence="14" id="KW-1185">Reference proteome</keyword>
<dbReference type="EMBL" id="KV427608">
    <property type="protein sequence ID" value="KZT11063.1"/>
    <property type="molecule type" value="Genomic_DNA"/>
</dbReference>
<dbReference type="RefSeq" id="XP_040768803.1">
    <property type="nucleotide sequence ID" value="XM_040911138.1"/>
</dbReference>
<gene>
    <name evidence="13" type="ORF">LAESUDRAFT_741355</name>
</gene>
<evidence type="ECO:0000256" key="2">
    <source>
        <dbReference type="ARBA" id="ARBA00007878"/>
    </source>
</evidence>